<keyword evidence="1" id="KW-0132">Cell division</keyword>
<name>A0A4Q0U755_9BACT</name>
<dbReference type="InterPro" id="IPR036192">
    <property type="entry name" value="Cell_div_ZapA-like_sf"/>
</dbReference>
<dbReference type="Pfam" id="PF05164">
    <property type="entry name" value="ZapA"/>
    <property type="match status" value="1"/>
</dbReference>
<reference evidence="1" key="1">
    <citation type="journal article" date="2021" name="PeerJ">
        <title>Extensive microbial diversity within the chicken gut microbiome revealed by metagenomics and culture.</title>
        <authorList>
            <person name="Gilroy R."/>
            <person name="Ravi A."/>
            <person name="Getino M."/>
            <person name="Pursley I."/>
            <person name="Horton D.L."/>
            <person name="Alikhan N.F."/>
            <person name="Baker D."/>
            <person name="Gharbi K."/>
            <person name="Hall N."/>
            <person name="Watson M."/>
            <person name="Adriaenssens E.M."/>
            <person name="Foster-Nyarko E."/>
            <person name="Jarju S."/>
            <person name="Secka A."/>
            <person name="Antonio M."/>
            <person name="Oren A."/>
            <person name="Chaudhuri R.R."/>
            <person name="La Ragione R."/>
            <person name="Hildebrand F."/>
            <person name="Pallen M.J."/>
        </authorList>
    </citation>
    <scope>NUCLEOTIDE SEQUENCE</scope>
    <source>
        <strain evidence="1">4100</strain>
    </source>
</reference>
<evidence type="ECO:0000313" key="1">
    <source>
        <dbReference type="EMBL" id="HJE38288.1"/>
    </source>
</evidence>
<reference evidence="1" key="2">
    <citation type="submission" date="2021-09" db="EMBL/GenBank/DDBJ databases">
        <authorList>
            <person name="Gilroy R."/>
        </authorList>
    </citation>
    <scope>NUCLEOTIDE SEQUENCE</scope>
    <source>
        <strain evidence="1">4100</strain>
    </source>
</reference>
<proteinExistence type="predicted"/>
<accession>A0A4Q0U755</accession>
<dbReference type="GO" id="GO:0051301">
    <property type="term" value="P:cell division"/>
    <property type="evidence" value="ECO:0007669"/>
    <property type="project" value="UniProtKB-KW"/>
</dbReference>
<dbReference type="SUPFAM" id="SSF102829">
    <property type="entry name" value="Cell division protein ZapA-like"/>
    <property type="match status" value="1"/>
</dbReference>
<protein>
    <submittedName>
        <fullName evidence="1">Cell division protein ZapA</fullName>
    </submittedName>
</protein>
<comment type="caution">
    <text evidence="1">The sequence shown here is derived from an EMBL/GenBank/DDBJ whole genome shotgun (WGS) entry which is preliminary data.</text>
</comment>
<keyword evidence="1" id="KW-0131">Cell cycle</keyword>
<gene>
    <name evidence="1" type="ORF">K8V47_00775</name>
</gene>
<dbReference type="AlphaFoldDB" id="A0A4Q0U755"/>
<sequence>MKDELNITLRIADQGPFPMTVSPQDEEYMRKAESHVNQLWDIMRRRYPERSSAELLALVAWQFARLNITQDADVKAAEAAAASTDAALTKLLDMQP</sequence>
<dbReference type="EMBL" id="DYXT01000006">
    <property type="protein sequence ID" value="HJE38288.1"/>
    <property type="molecule type" value="Genomic_DNA"/>
</dbReference>
<evidence type="ECO:0000313" key="2">
    <source>
        <dbReference type="Proteomes" id="UP000711407"/>
    </source>
</evidence>
<organism evidence="1 2">
    <name type="scientific">Candidatus Amulumruptor caecigallinarius</name>
    <dbReference type="NCBI Taxonomy" id="2109911"/>
    <lineage>
        <taxon>Bacteria</taxon>
        <taxon>Pseudomonadati</taxon>
        <taxon>Bacteroidota</taxon>
        <taxon>Bacteroidia</taxon>
        <taxon>Bacteroidales</taxon>
        <taxon>Muribaculaceae</taxon>
        <taxon>Candidatus Amulumruptor</taxon>
    </lineage>
</organism>
<dbReference type="InterPro" id="IPR007838">
    <property type="entry name" value="Cell_div_ZapA-like"/>
</dbReference>
<dbReference type="Proteomes" id="UP000711407">
    <property type="component" value="Unassembled WGS sequence"/>
</dbReference>